<evidence type="ECO:0000256" key="10">
    <source>
        <dbReference type="RuleBase" id="RU261113"/>
    </source>
</evidence>
<keyword evidence="3" id="KW-0863">Zinc-finger</keyword>
<keyword evidence="13" id="KW-1185">Reference proteome</keyword>
<evidence type="ECO:0000313" key="12">
    <source>
        <dbReference type="EMBL" id="RSH93499.1"/>
    </source>
</evidence>
<keyword evidence="5" id="KW-0156">Chromatin regulator</keyword>
<comment type="subcellular location">
    <subcellularLocation>
        <location evidence="1 10">Nucleus</location>
    </subcellularLocation>
</comment>
<evidence type="ECO:0000256" key="11">
    <source>
        <dbReference type="SAM" id="MobiDB-lite"/>
    </source>
</evidence>
<keyword evidence="7 10" id="KW-0010">Activator</keyword>
<evidence type="ECO:0000256" key="2">
    <source>
        <dbReference type="ARBA" id="ARBA00022723"/>
    </source>
</evidence>
<feature type="compositionally biased region" description="Low complexity" evidence="11">
    <location>
        <begin position="259"/>
        <end position="280"/>
    </location>
</feature>
<dbReference type="GO" id="GO:0000124">
    <property type="term" value="C:SAGA complex"/>
    <property type="evidence" value="ECO:0007669"/>
    <property type="project" value="TreeGrafter"/>
</dbReference>
<evidence type="ECO:0000313" key="13">
    <source>
        <dbReference type="Proteomes" id="UP000279259"/>
    </source>
</evidence>
<keyword evidence="8" id="KW-0804">Transcription</keyword>
<dbReference type="InterPro" id="IPR051078">
    <property type="entry name" value="SGF11"/>
</dbReference>
<proteinExistence type="inferred from homology"/>
<dbReference type="GO" id="GO:0003713">
    <property type="term" value="F:transcription coactivator activity"/>
    <property type="evidence" value="ECO:0007669"/>
    <property type="project" value="TreeGrafter"/>
</dbReference>
<keyword evidence="6" id="KW-0805">Transcription regulation</keyword>
<sequence>MSTDRDPELTAAADAIFDDLLADLVLSCTISAHREIKRGRAICGVCRSHDGLQPLKPSQASQVSQAETSSSSSRAGSPASASQRSVTVNGTSSVPVDRTAGYAVGPEKGTGGATGIGSGSGRMEGGNVFFNCLVCGKPTVSTRYAPHLASCLGLSGSTRRGATRQAATKARLGHSDRSSPSPYYDGSQNGDSDGESTAGKKSKKNALNVNGKRGRSPNKAALKKSRLGGSGTATPTSRAALPPSKLGRPPTNAPKAEESSPVSSPERSVISLAPSTNSSMGMGGMTGAKTIPGLSASQEVVQVEDSGAMDLSEEEADDY</sequence>
<keyword evidence="2" id="KW-0479">Metal-binding</keyword>
<gene>
    <name evidence="12" type="ORF">EHS25_007855</name>
</gene>
<dbReference type="Proteomes" id="UP000279259">
    <property type="component" value="Unassembled WGS sequence"/>
</dbReference>
<feature type="compositionally biased region" description="Gly residues" evidence="11">
    <location>
        <begin position="108"/>
        <end position="118"/>
    </location>
</feature>
<organism evidence="12 13">
    <name type="scientific">Saitozyma podzolica</name>
    <dbReference type="NCBI Taxonomy" id="1890683"/>
    <lineage>
        <taxon>Eukaryota</taxon>
        <taxon>Fungi</taxon>
        <taxon>Dikarya</taxon>
        <taxon>Basidiomycota</taxon>
        <taxon>Agaricomycotina</taxon>
        <taxon>Tremellomycetes</taxon>
        <taxon>Tremellales</taxon>
        <taxon>Trimorphomycetaceae</taxon>
        <taxon>Saitozyma</taxon>
    </lineage>
</organism>
<dbReference type="GO" id="GO:0006357">
    <property type="term" value="P:regulation of transcription by RNA polymerase II"/>
    <property type="evidence" value="ECO:0007669"/>
    <property type="project" value="TreeGrafter"/>
</dbReference>
<dbReference type="GO" id="GO:0008270">
    <property type="term" value="F:zinc ion binding"/>
    <property type="evidence" value="ECO:0007669"/>
    <property type="project" value="UniProtKB-KW"/>
</dbReference>
<dbReference type="InterPro" id="IPR013246">
    <property type="entry name" value="SAGA_su_Sgf11"/>
</dbReference>
<dbReference type="OrthoDB" id="21557at2759"/>
<evidence type="ECO:0000256" key="4">
    <source>
        <dbReference type="ARBA" id="ARBA00022833"/>
    </source>
</evidence>
<keyword evidence="9" id="KW-0539">Nucleus</keyword>
<feature type="region of interest" description="Disordered" evidence="11">
    <location>
        <begin position="152"/>
        <end position="291"/>
    </location>
</feature>
<evidence type="ECO:0000256" key="3">
    <source>
        <dbReference type="ARBA" id="ARBA00022771"/>
    </source>
</evidence>
<accession>A0A427YQZ8</accession>
<dbReference type="Pfam" id="PF08209">
    <property type="entry name" value="Sgf11"/>
    <property type="match status" value="1"/>
</dbReference>
<feature type="region of interest" description="Disordered" evidence="11">
    <location>
        <begin position="54"/>
        <end position="118"/>
    </location>
</feature>
<dbReference type="PANTHER" id="PTHR46367:SF1">
    <property type="entry name" value="ATAXIN-7-LIKE PROTEIN 3"/>
    <property type="match status" value="1"/>
</dbReference>
<dbReference type="PANTHER" id="PTHR46367">
    <property type="entry name" value="ATAXIN-7-LIKE PROTEIN 3"/>
    <property type="match status" value="1"/>
</dbReference>
<feature type="compositionally biased region" description="Low complexity" evidence="11">
    <location>
        <begin position="58"/>
        <end position="85"/>
    </location>
</feature>
<feature type="compositionally biased region" description="Polar residues" evidence="11">
    <location>
        <begin position="178"/>
        <end position="191"/>
    </location>
</feature>
<dbReference type="EMBL" id="RSCD01000004">
    <property type="protein sequence ID" value="RSH93499.1"/>
    <property type="molecule type" value="Genomic_DNA"/>
</dbReference>
<dbReference type="GO" id="GO:0071819">
    <property type="term" value="C:DUBm complex"/>
    <property type="evidence" value="ECO:0007669"/>
    <property type="project" value="TreeGrafter"/>
</dbReference>
<dbReference type="STRING" id="1890683.A0A427YQZ8"/>
<keyword evidence="4" id="KW-0862">Zinc</keyword>
<evidence type="ECO:0000256" key="8">
    <source>
        <dbReference type="ARBA" id="ARBA00023163"/>
    </source>
</evidence>
<dbReference type="AlphaFoldDB" id="A0A427YQZ8"/>
<feature type="compositionally biased region" description="Basic residues" evidence="11">
    <location>
        <begin position="212"/>
        <end position="226"/>
    </location>
</feature>
<comment type="caution">
    <text evidence="12">The sequence shown here is derived from an EMBL/GenBank/DDBJ whole genome shotgun (WGS) entry which is preliminary data.</text>
</comment>
<protein>
    <recommendedName>
        <fullName evidence="10">SAGA-associated factor 11</fullName>
    </recommendedName>
</protein>
<evidence type="ECO:0000256" key="5">
    <source>
        <dbReference type="ARBA" id="ARBA00022853"/>
    </source>
</evidence>
<reference evidence="12 13" key="1">
    <citation type="submission" date="2018-11" db="EMBL/GenBank/DDBJ databases">
        <title>Genome sequence of Saitozyma podzolica DSM 27192.</title>
        <authorList>
            <person name="Aliyu H."/>
            <person name="Gorte O."/>
            <person name="Ochsenreither K."/>
        </authorList>
    </citation>
    <scope>NUCLEOTIDE SEQUENCE [LARGE SCALE GENOMIC DNA]</scope>
    <source>
        <strain evidence="12 13">DSM 27192</strain>
    </source>
</reference>
<evidence type="ECO:0000256" key="1">
    <source>
        <dbReference type="ARBA" id="ARBA00004123"/>
    </source>
</evidence>
<name>A0A427YQZ8_9TREE</name>
<comment type="similarity">
    <text evidence="10">Belongs to the SGF11 family.</text>
</comment>
<evidence type="ECO:0000256" key="7">
    <source>
        <dbReference type="ARBA" id="ARBA00023159"/>
    </source>
</evidence>
<dbReference type="GO" id="GO:0006325">
    <property type="term" value="P:chromatin organization"/>
    <property type="evidence" value="ECO:0007669"/>
    <property type="project" value="UniProtKB-KW"/>
</dbReference>
<evidence type="ECO:0000256" key="6">
    <source>
        <dbReference type="ARBA" id="ARBA00023015"/>
    </source>
</evidence>
<evidence type="ECO:0000256" key="9">
    <source>
        <dbReference type="ARBA" id="ARBA00023242"/>
    </source>
</evidence>